<feature type="domain" description="Potassium channel" evidence="10">
    <location>
        <begin position="132"/>
        <end position="203"/>
    </location>
</feature>
<dbReference type="Proteomes" id="UP000244083">
    <property type="component" value="Unassembled WGS sequence"/>
</dbReference>
<feature type="coiled-coil region" evidence="8">
    <location>
        <begin position="208"/>
        <end position="238"/>
    </location>
</feature>
<proteinExistence type="predicted"/>
<reference evidence="12" key="1">
    <citation type="submission" date="2018-04" db="EMBL/GenBank/DDBJ databases">
        <title>Draft Genome Sequences of 10 Lactobacillus Species from 22 Commercial Probiotic Products.</title>
        <authorList>
            <person name="Gangiredla J."/>
            <person name="Barnaba T.J."/>
            <person name="Mammel M.K."/>
            <person name="Lacher D.W."/>
            <person name="Elkins C.A."/>
            <person name="Lampel K.A."/>
            <person name="Whitehouse C.A."/>
            <person name="Tartera C."/>
        </authorList>
    </citation>
    <scope>NUCLEOTIDE SEQUENCE [LARGE SCALE GENOMIC DNA]</scope>
    <source>
        <strain evidence="12">DS12_10</strain>
    </source>
</reference>
<evidence type="ECO:0000256" key="9">
    <source>
        <dbReference type="SAM" id="Phobius"/>
    </source>
</evidence>
<feature type="transmembrane region" description="Helical" evidence="9">
    <location>
        <begin position="180"/>
        <end position="203"/>
    </location>
</feature>
<evidence type="ECO:0000313" key="11">
    <source>
        <dbReference type="EMBL" id="PTV03486.1"/>
    </source>
</evidence>
<dbReference type="InterPro" id="IPR028325">
    <property type="entry name" value="VG_K_chnl"/>
</dbReference>
<dbReference type="GO" id="GO:0008076">
    <property type="term" value="C:voltage-gated potassium channel complex"/>
    <property type="evidence" value="ECO:0007669"/>
    <property type="project" value="InterPro"/>
</dbReference>
<gene>
    <name evidence="11" type="ORF">DB325_07710</name>
</gene>
<evidence type="ECO:0000259" key="10">
    <source>
        <dbReference type="Pfam" id="PF07885"/>
    </source>
</evidence>
<dbReference type="GO" id="GO:0001508">
    <property type="term" value="P:action potential"/>
    <property type="evidence" value="ECO:0007669"/>
    <property type="project" value="TreeGrafter"/>
</dbReference>
<organism evidence="11 12">
    <name type="scientific">Limosilactobacillus reuteri</name>
    <name type="common">Lactobacillus reuteri</name>
    <dbReference type="NCBI Taxonomy" id="1598"/>
    <lineage>
        <taxon>Bacteria</taxon>
        <taxon>Bacillati</taxon>
        <taxon>Bacillota</taxon>
        <taxon>Bacilli</taxon>
        <taxon>Lactobacillales</taxon>
        <taxon>Lactobacillaceae</taxon>
        <taxon>Limosilactobacillus</taxon>
    </lineage>
</organism>
<dbReference type="GO" id="GO:0005249">
    <property type="term" value="F:voltage-gated potassium channel activity"/>
    <property type="evidence" value="ECO:0007669"/>
    <property type="project" value="InterPro"/>
</dbReference>
<dbReference type="InterPro" id="IPR027359">
    <property type="entry name" value="Volt_channel_dom_sf"/>
</dbReference>
<keyword evidence="7" id="KW-0407">Ion channel</keyword>
<dbReference type="AlphaFoldDB" id="A0A2T5Q2L5"/>
<dbReference type="InterPro" id="IPR013099">
    <property type="entry name" value="K_chnl_dom"/>
</dbReference>
<dbReference type="Gene3D" id="1.10.287.70">
    <property type="match status" value="1"/>
</dbReference>
<comment type="subcellular location">
    <subcellularLocation>
        <location evidence="1">Membrane</location>
        <topology evidence="1">Multi-pass membrane protein</topology>
    </subcellularLocation>
</comment>
<dbReference type="EMBL" id="QAZN01000014">
    <property type="protein sequence ID" value="PTV03486.1"/>
    <property type="molecule type" value="Genomic_DNA"/>
</dbReference>
<evidence type="ECO:0000256" key="6">
    <source>
        <dbReference type="ARBA" id="ARBA00023136"/>
    </source>
</evidence>
<evidence type="ECO:0000256" key="1">
    <source>
        <dbReference type="ARBA" id="ARBA00004141"/>
    </source>
</evidence>
<evidence type="ECO:0000256" key="4">
    <source>
        <dbReference type="ARBA" id="ARBA00022989"/>
    </source>
</evidence>
<keyword evidence="8" id="KW-0175">Coiled coil</keyword>
<feature type="transmembrane region" description="Helical" evidence="9">
    <location>
        <begin position="42"/>
        <end position="61"/>
    </location>
</feature>
<dbReference type="RefSeq" id="WP_107721873.1">
    <property type="nucleotide sequence ID" value="NZ_QAZN01000014.1"/>
</dbReference>
<keyword evidence="5" id="KW-0406">Ion transport</keyword>
<dbReference type="PRINTS" id="PR00169">
    <property type="entry name" value="KCHANNEL"/>
</dbReference>
<keyword evidence="6 9" id="KW-0472">Membrane</keyword>
<evidence type="ECO:0000313" key="12">
    <source>
        <dbReference type="Proteomes" id="UP000244083"/>
    </source>
</evidence>
<evidence type="ECO:0000256" key="8">
    <source>
        <dbReference type="SAM" id="Coils"/>
    </source>
</evidence>
<evidence type="ECO:0000256" key="5">
    <source>
        <dbReference type="ARBA" id="ARBA00023065"/>
    </source>
</evidence>
<sequence length="240" mass="27476">MKRNLKTIIYDISMALLAIISIILIVLDYAHEINIVSPPYSIIDNSILIVFAIDYFVRLFYAKDKKRFFKENIFDLLSIIPVNNLFYVFRMARIGRAFRLLKLLRIFRLVGLTGRLHKFLKTNGLIYYLYISLTVILIASSLYCISEKVSFSTALWWSITTATTVGYGDVSPTTGLGKTAAVLLMFLGIGFIGMLTSSLTNFFDTSTDNDLEKELTELKQQNKELEDHLSRLEKLVKENK</sequence>
<name>A0A2T5Q2L5_LIMRT</name>
<evidence type="ECO:0000256" key="3">
    <source>
        <dbReference type="ARBA" id="ARBA00022692"/>
    </source>
</evidence>
<dbReference type="Pfam" id="PF07885">
    <property type="entry name" value="Ion_trans_2"/>
    <property type="match status" value="1"/>
</dbReference>
<keyword evidence="4 9" id="KW-1133">Transmembrane helix</keyword>
<dbReference type="PANTHER" id="PTHR11537">
    <property type="entry name" value="VOLTAGE-GATED POTASSIUM CHANNEL"/>
    <property type="match status" value="1"/>
</dbReference>
<comment type="caution">
    <text evidence="11">The sequence shown here is derived from an EMBL/GenBank/DDBJ whole genome shotgun (WGS) entry which is preliminary data.</text>
</comment>
<dbReference type="PANTHER" id="PTHR11537:SF254">
    <property type="entry name" value="POTASSIUM VOLTAGE-GATED CHANNEL PROTEIN SHAB"/>
    <property type="match status" value="1"/>
</dbReference>
<evidence type="ECO:0000256" key="7">
    <source>
        <dbReference type="ARBA" id="ARBA00023303"/>
    </source>
</evidence>
<dbReference type="Gene3D" id="1.20.120.350">
    <property type="entry name" value="Voltage-gated potassium channels. Chain C"/>
    <property type="match status" value="1"/>
</dbReference>
<keyword evidence="3 9" id="KW-0812">Transmembrane</keyword>
<evidence type="ECO:0000256" key="2">
    <source>
        <dbReference type="ARBA" id="ARBA00022448"/>
    </source>
</evidence>
<dbReference type="SUPFAM" id="SSF81324">
    <property type="entry name" value="Voltage-gated potassium channels"/>
    <property type="match status" value="1"/>
</dbReference>
<protein>
    <submittedName>
        <fullName evidence="11">Ion transporter</fullName>
    </submittedName>
</protein>
<feature type="transmembrane region" description="Helical" evidence="9">
    <location>
        <begin position="12"/>
        <end position="30"/>
    </location>
</feature>
<accession>A0A2T5Q2L5</accession>
<feature type="transmembrane region" description="Helical" evidence="9">
    <location>
        <begin position="125"/>
        <end position="144"/>
    </location>
</feature>
<keyword evidence="2" id="KW-0813">Transport</keyword>